<dbReference type="AlphaFoldDB" id="A0A073K9S4"/>
<evidence type="ECO:0000313" key="2">
    <source>
        <dbReference type="Proteomes" id="UP000027778"/>
    </source>
</evidence>
<proteinExistence type="predicted"/>
<dbReference type="Gene3D" id="2.60.40.3750">
    <property type="match status" value="1"/>
</dbReference>
<reference evidence="1 2" key="1">
    <citation type="submission" date="2014-06" db="EMBL/GenBank/DDBJ databases">
        <title>Draft genome sequence of Bacillus gaemokensis JCM 15801 (MCCC 1A00707).</title>
        <authorList>
            <person name="Lai Q."/>
            <person name="Liu Y."/>
            <person name="Shao Z."/>
        </authorList>
    </citation>
    <scope>NUCLEOTIDE SEQUENCE [LARGE SCALE GENOMIC DNA]</scope>
    <source>
        <strain evidence="1 2">JCM 15801</strain>
    </source>
</reference>
<sequence length="64" mass="7499">MTKVPIVFTVPPNSKVTVTFFSRCNEEITRVSLINQMLKPQRQALTEYPDYRRYETEVQSLSNC</sequence>
<accession>A0A073K9S4</accession>
<dbReference type="RefSeq" id="WP_033674885.1">
    <property type="nucleotide sequence ID" value="NZ_JOTM01000010.1"/>
</dbReference>
<dbReference type="OrthoDB" id="2904179at2"/>
<dbReference type="InterPro" id="IPR054380">
    <property type="entry name" value="BA_2335-like"/>
</dbReference>
<keyword evidence="2" id="KW-1185">Reference proteome</keyword>
<dbReference type="EMBL" id="JOTM01000010">
    <property type="protein sequence ID" value="KEK24029.1"/>
    <property type="molecule type" value="Genomic_DNA"/>
</dbReference>
<organism evidence="1 2">
    <name type="scientific">Bacillus gaemokensis</name>
    <dbReference type="NCBI Taxonomy" id="574375"/>
    <lineage>
        <taxon>Bacteria</taxon>
        <taxon>Bacillati</taxon>
        <taxon>Bacillota</taxon>
        <taxon>Bacilli</taxon>
        <taxon>Bacillales</taxon>
        <taxon>Bacillaceae</taxon>
        <taxon>Bacillus</taxon>
        <taxon>Bacillus cereus group</taxon>
    </lineage>
</organism>
<protein>
    <submittedName>
        <fullName evidence="1">Uncharacterized protein</fullName>
    </submittedName>
</protein>
<dbReference type="Pfam" id="PF22372">
    <property type="entry name" value="BA_2335-like"/>
    <property type="match status" value="1"/>
</dbReference>
<gene>
    <name evidence="1" type="ORF">BAGA_04805</name>
</gene>
<name>A0A073K9S4_9BACI</name>
<evidence type="ECO:0000313" key="1">
    <source>
        <dbReference type="EMBL" id="KEK24029.1"/>
    </source>
</evidence>
<comment type="caution">
    <text evidence="1">The sequence shown here is derived from an EMBL/GenBank/DDBJ whole genome shotgun (WGS) entry which is preliminary data.</text>
</comment>
<dbReference type="Proteomes" id="UP000027778">
    <property type="component" value="Unassembled WGS sequence"/>
</dbReference>